<name>A0AB33BLP1_ACIPI</name>
<proteinExistence type="predicted"/>
<evidence type="ECO:0000313" key="2">
    <source>
        <dbReference type="Proteomes" id="UP000076152"/>
    </source>
</evidence>
<accession>A0AB33BLP1</accession>
<organism evidence="1 2">
    <name type="scientific">Acinetobacter pittii</name>
    <name type="common">Acinetobacter genomosp. 3</name>
    <dbReference type="NCBI Taxonomy" id="48296"/>
    <lineage>
        <taxon>Bacteria</taxon>
        <taxon>Pseudomonadati</taxon>
        <taxon>Pseudomonadota</taxon>
        <taxon>Gammaproteobacteria</taxon>
        <taxon>Moraxellales</taxon>
        <taxon>Moraxellaceae</taxon>
        <taxon>Acinetobacter</taxon>
        <taxon>Acinetobacter calcoaceticus/baumannii complex</taxon>
    </lineage>
</organism>
<sequence>MPKNLYKDTNAIIEGNYDNTSLGANTYLLGLTSLFDEMGLQGHSISDVLSGTNISPDTMNQSSIYFPSPKNSAISKYSKTISRSFNCTTRRTKAAIV</sequence>
<gene>
    <name evidence="1" type="ORF">IEC338SC_1572</name>
</gene>
<reference evidence="1 2" key="1">
    <citation type="submission" date="2016-04" db="EMBL/GenBank/DDBJ databases">
        <title>Complete genome sequencing of OXA-72 bearing Acinetobacter pittii strain IEC338SC.</title>
        <authorList>
            <person name="Brasiliense D.M."/>
            <person name="Lima K.V."/>
            <person name="Souza C.O."/>
            <person name="Dutra L.G."/>
            <person name="Mamizuka E.M."/>
            <person name="Perez-Chaparro P.J."/>
            <person name="McCulloch J.A."/>
        </authorList>
    </citation>
    <scope>NUCLEOTIDE SEQUENCE [LARGE SCALE GENOMIC DNA]</scope>
    <source>
        <strain evidence="1 2">IEC338SC</strain>
    </source>
</reference>
<dbReference type="Proteomes" id="UP000076152">
    <property type="component" value="Chromosome"/>
</dbReference>
<protein>
    <submittedName>
        <fullName evidence="1">Uncharacterized protein</fullName>
    </submittedName>
</protein>
<dbReference type="AlphaFoldDB" id="A0AB33BLP1"/>
<dbReference type="EMBL" id="CP015145">
    <property type="protein sequence ID" value="AMX18712.1"/>
    <property type="molecule type" value="Genomic_DNA"/>
</dbReference>
<evidence type="ECO:0000313" key="1">
    <source>
        <dbReference type="EMBL" id="AMX18712.1"/>
    </source>
</evidence>